<dbReference type="InterPro" id="IPR045820">
    <property type="entry name" value="CLEC16A/TT9_C"/>
</dbReference>
<comment type="caution">
    <text evidence="3">The sequence shown here is derived from an EMBL/GenBank/DDBJ whole genome shotgun (WGS) entry which is preliminary data.</text>
</comment>
<dbReference type="Pfam" id="PF19439">
    <property type="entry name" value="CLEC16A_C"/>
    <property type="match status" value="1"/>
</dbReference>
<name>A0ABN8XJM4_RANTA</name>
<gene>
    <name evidence="3" type="ORF">MRATA1EN1_LOCUS31221</name>
</gene>
<reference evidence="3" key="1">
    <citation type="submission" date="2023-04" db="EMBL/GenBank/DDBJ databases">
        <authorList>
            <consortium name="ELIXIR-Norway"/>
        </authorList>
    </citation>
    <scope>NUCLEOTIDE SEQUENCE [LARGE SCALE GENOMIC DNA]</scope>
</reference>
<feature type="region of interest" description="Disordered" evidence="1">
    <location>
        <begin position="1"/>
        <end position="33"/>
    </location>
</feature>
<evidence type="ECO:0000256" key="1">
    <source>
        <dbReference type="SAM" id="MobiDB-lite"/>
    </source>
</evidence>
<accession>A0ABN8XJM4</accession>
<dbReference type="EMBL" id="CATKSN020000444">
    <property type="protein sequence ID" value="CAI9149603.1"/>
    <property type="molecule type" value="Genomic_DNA"/>
</dbReference>
<protein>
    <recommendedName>
        <fullName evidence="2">CLEC16A/TT9 C-terminal domain-containing protein</fullName>
    </recommendedName>
</protein>
<proteinExistence type="predicted"/>
<sequence>MVIMERSKLPELAASTSVQEQNTTDEEKSAATGLDSVQWSRPFLDMVYHALDSPDDDYHALFVLCLLYAMSHNKGFLSEERCGSLASPVEAERSGSASRGADGFDEDPFIHFLSENSRCLCTTWLDTSEF</sequence>
<feature type="domain" description="CLEC16A/TT9 C-terminal" evidence="2">
    <location>
        <begin position="1"/>
        <end position="91"/>
    </location>
</feature>
<evidence type="ECO:0000313" key="4">
    <source>
        <dbReference type="Proteomes" id="UP001176941"/>
    </source>
</evidence>
<evidence type="ECO:0000313" key="3">
    <source>
        <dbReference type="EMBL" id="CAI9149603.1"/>
    </source>
</evidence>
<dbReference type="Proteomes" id="UP001176941">
    <property type="component" value="Unassembled WGS sequence"/>
</dbReference>
<evidence type="ECO:0000259" key="2">
    <source>
        <dbReference type="Pfam" id="PF19439"/>
    </source>
</evidence>
<keyword evidence="4" id="KW-1185">Reference proteome</keyword>
<organism evidence="3 4">
    <name type="scientific">Rangifer tarandus platyrhynchus</name>
    <name type="common">Svalbard reindeer</name>
    <dbReference type="NCBI Taxonomy" id="3082113"/>
    <lineage>
        <taxon>Eukaryota</taxon>
        <taxon>Metazoa</taxon>
        <taxon>Chordata</taxon>
        <taxon>Craniata</taxon>
        <taxon>Vertebrata</taxon>
        <taxon>Euteleostomi</taxon>
        <taxon>Mammalia</taxon>
        <taxon>Eutheria</taxon>
        <taxon>Laurasiatheria</taxon>
        <taxon>Artiodactyla</taxon>
        <taxon>Ruminantia</taxon>
        <taxon>Pecora</taxon>
        <taxon>Cervidae</taxon>
        <taxon>Odocoileinae</taxon>
        <taxon>Rangifer</taxon>
    </lineage>
</organism>